<dbReference type="SUPFAM" id="SSF52540">
    <property type="entry name" value="P-loop containing nucleoside triphosphate hydrolases"/>
    <property type="match status" value="1"/>
</dbReference>
<gene>
    <name evidence="2" type="ORF">SOCE26_039270</name>
</gene>
<evidence type="ECO:0000313" key="3">
    <source>
        <dbReference type="Proteomes" id="UP000238348"/>
    </source>
</evidence>
<feature type="region of interest" description="Disordered" evidence="1">
    <location>
        <begin position="234"/>
        <end position="274"/>
    </location>
</feature>
<dbReference type="RefSeq" id="WP_104981303.1">
    <property type="nucleotide sequence ID" value="NZ_CP012673.1"/>
</dbReference>
<reference evidence="2 3" key="1">
    <citation type="submission" date="2015-09" db="EMBL/GenBank/DDBJ databases">
        <title>Sorangium comparison.</title>
        <authorList>
            <person name="Zaburannyi N."/>
            <person name="Bunk B."/>
            <person name="Overmann J."/>
            <person name="Mueller R."/>
        </authorList>
    </citation>
    <scope>NUCLEOTIDE SEQUENCE [LARGE SCALE GENOMIC DNA]</scope>
    <source>
        <strain evidence="2 3">So ce26</strain>
    </source>
</reference>
<dbReference type="AlphaFoldDB" id="A0A2L0ET86"/>
<dbReference type="InterPro" id="IPR027417">
    <property type="entry name" value="P-loop_NTPase"/>
</dbReference>
<accession>A0A2L0ET86</accession>
<evidence type="ECO:0008006" key="4">
    <source>
        <dbReference type="Google" id="ProtNLM"/>
    </source>
</evidence>
<evidence type="ECO:0000313" key="2">
    <source>
        <dbReference type="EMBL" id="AUX42494.1"/>
    </source>
</evidence>
<dbReference type="OrthoDB" id="4476065at2"/>
<sequence length="396" mass="44552">MPPLDLHVALFGASGAGKTVLLAAFYRAQTQPSFQDEYAYKIQAVNKAQGNQLLGRFYRLEEGKFPEGSTRFDEYVFDFFPRDLPEPAVRIHWYDYPGRWWEDEPTDAEERELMREGLLKLGLSQVGILIADGAKYQEEGAGYIRWLFEHFADECERLGRTSAAAGVEVSFPREWILALSKADLFPPEYRAEDFAREVCRDADEQLAKLCAVLRAEQAFGHRFMLLSSVAAPRDRREAGQASGPRDAGEVRDPGEVRDAGEPHDAGEPRAPRIDPKASIGVRTLAPAILVSTVEGAVREAQAARRDKSARETLLEGLRGLVHFVDSIDDFLPKKYQIVSKILRYISLKDLVSARLDRLKRAREDAIRKGDTFKAVLTAMVAALREEEGLRAYHQNQ</sequence>
<dbReference type="EMBL" id="CP012673">
    <property type="protein sequence ID" value="AUX42494.1"/>
    <property type="molecule type" value="Genomic_DNA"/>
</dbReference>
<name>A0A2L0ET86_SORCE</name>
<feature type="compositionally biased region" description="Basic and acidic residues" evidence="1">
    <location>
        <begin position="246"/>
        <end position="274"/>
    </location>
</feature>
<protein>
    <recommendedName>
        <fullName evidence="4">ATP/GTP-binding protein</fullName>
    </recommendedName>
</protein>
<organism evidence="2 3">
    <name type="scientific">Sorangium cellulosum</name>
    <name type="common">Polyangium cellulosum</name>
    <dbReference type="NCBI Taxonomy" id="56"/>
    <lineage>
        <taxon>Bacteria</taxon>
        <taxon>Pseudomonadati</taxon>
        <taxon>Myxococcota</taxon>
        <taxon>Polyangia</taxon>
        <taxon>Polyangiales</taxon>
        <taxon>Polyangiaceae</taxon>
        <taxon>Sorangium</taxon>
    </lineage>
</organism>
<proteinExistence type="predicted"/>
<dbReference type="Proteomes" id="UP000238348">
    <property type="component" value="Chromosome"/>
</dbReference>
<evidence type="ECO:0000256" key="1">
    <source>
        <dbReference type="SAM" id="MobiDB-lite"/>
    </source>
</evidence>